<dbReference type="CDD" id="cd00186">
    <property type="entry name" value="TOP1Ac"/>
    <property type="match status" value="1"/>
</dbReference>
<evidence type="ECO:0000256" key="12">
    <source>
        <dbReference type="ARBA" id="ARBA00032877"/>
    </source>
</evidence>
<dbReference type="GO" id="GO:0043597">
    <property type="term" value="C:cytoplasmic replication fork"/>
    <property type="evidence" value="ECO:0007669"/>
    <property type="project" value="TreeGrafter"/>
</dbReference>
<dbReference type="Proteomes" id="UP000184032">
    <property type="component" value="Unassembled WGS sequence"/>
</dbReference>
<sequence length="694" mass="77964">MKLIIAEKPSVAQSIATVIGADSRKDGYMEGKGYLVSWCVGHLVELASADCYDDKYAKWQYEDLPILPSNWKYVISKGKEKQMKIIGELMKRSDVNEIIAATDSGREGELIFRLVYEKLSCKKPIKRLWISSMEESAIAEGFKNLRNGSDYELLYQSALCRAKADWIVGINATRLFSLLYGQTLNVGRVMSPTLAMMVEREENITNFKATPFYIVQLDLGNLTLSGERLQEKQEAETLRNACDGQNITIESVERKEKSEKPPKLYDLTTLQRDANRQLGFTAEQTLEYVQSLYEKKLVTYPRTDSRYVTEDMKDSIPALVKMTAGFFMPEDVQLSINTGQIIDNSKVSDHHGIITTLGVENYDIHSLPFGEREVLLLIAVRLVCAVEDNCRYAETLITAKYSGAIFTAKGKTILEDGWKSVQKIYLDTKKEQHQEEKDTTLPPITQGELFTAKATIKEGKTSPPKHFTDDTLLSAMENSNNAVDDTERKGIGTPATRAGILEKLIKTGLAERKGQKKTKHFIPTHKGIALITVLPEVIKSAQLTAEWEEQLKQIEHGTLSPMTFLDGISHMTKDLVSTYKIIDGANTLFSSKSKGESIGKCPRCGSHVKENKKGFCCENRACGFALWKENKFFTAKKKKLTKTIARELLKNGKVVLKGCYSERTGKTYDAIIILNDNGGKYVNFKMEFPTKKGR</sequence>
<evidence type="ECO:0000256" key="5">
    <source>
        <dbReference type="ARBA" id="ARBA00022842"/>
    </source>
</evidence>
<dbReference type="InterPro" id="IPR023405">
    <property type="entry name" value="Topo_IA_core_domain"/>
</dbReference>
<name>A0A1M5SGU9_9FIRM</name>
<dbReference type="InterPro" id="IPR023406">
    <property type="entry name" value="Topo_IA_AS"/>
</dbReference>
<dbReference type="PANTHER" id="PTHR11390:SF21">
    <property type="entry name" value="DNA TOPOISOMERASE 3-ALPHA"/>
    <property type="match status" value="1"/>
</dbReference>
<dbReference type="Gene3D" id="2.70.20.10">
    <property type="entry name" value="Topoisomerase I, domain 3"/>
    <property type="match status" value="1"/>
</dbReference>
<dbReference type="GO" id="GO:0046872">
    <property type="term" value="F:metal ion binding"/>
    <property type="evidence" value="ECO:0007669"/>
    <property type="project" value="UniProtKB-KW"/>
</dbReference>
<dbReference type="SMART" id="SM00437">
    <property type="entry name" value="TOP1Ac"/>
    <property type="match status" value="1"/>
</dbReference>
<dbReference type="CDD" id="cd03362">
    <property type="entry name" value="TOPRIM_TopoIA_TopoIII"/>
    <property type="match status" value="1"/>
</dbReference>
<dbReference type="InterPro" id="IPR013825">
    <property type="entry name" value="Topo_IA_cen_sub2"/>
</dbReference>
<dbReference type="PRINTS" id="PR00417">
    <property type="entry name" value="PRTPISMRASEI"/>
</dbReference>
<evidence type="ECO:0000256" key="6">
    <source>
        <dbReference type="ARBA" id="ARBA00023029"/>
    </source>
</evidence>
<dbReference type="PANTHER" id="PTHR11390">
    <property type="entry name" value="PROKARYOTIC DNA TOPOISOMERASE"/>
    <property type="match status" value="1"/>
</dbReference>
<dbReference type="PROSITE" id="PS50880">
    <property type="entry name" value="TOPRIM"/>
    <property type="match status" value="1"/>
</dbReference>
<protein>
    <recommendedName>
        <fullName evidence="3">DNA topoisomerase</fullName>
        <ecNumber evidence="3">5.6.2.1</ecNumber>
    </recommendedName>
    <alternativeName>
        <fullName evidence="12">Omega-protein</fullName>
    </alternativeName>
    <alternativeName>
        <fullName evidence="11">Relaxing enzyme</fullName>
    </alternativeName>
    <alternativeName>
        <fullName evidence="9">Swivelase</fullName>
    </alternativeName>
    <alternativeName>
        <fullName evidence="10">Untwisting enzyme</fullName>
    </alternativeName>
</protein>
<keyword evidence="8 15" id="KW-0413">Isomerase</keyword>
<gene>
    <name evidence="15" type="ORF">SAMN02745245_01191</name>
</gene>
<evidence type="ECO:0000259" key="14">
    <source>
        <dbReference type="PROSITE" id="PS52039"/>
    </source>
</evidence>
<dbReference type="InterPro" id="IPR013826">
    <property type="entry name" value="Topo_IA_cen_sub3"/>
</dbReference>
<dbReference type="InterPro" id="IPR034144">
    <property type="entry name" value="TOPRIM_TopoIII"/>
</dbReference>
<evidence type="ECO:0000256" key="11">
    <source>
        <dbReference type="ARBA" id="ARBA00032235"/>
    </source>
</evidence>
<dbReference type="NCBIfam" id="NF005829">
    <property type="entry name" value="PRK07726.1"/>
    <property type="match status" value="1"/>
</dbReference>
<evidence type="ECO:0000256" key="2">
    <source>
        <dbReference type="ARBA" id="ARBA00009446"/>
    </source>
</evidence>
<keyword evidence="5" id="KW-0460">Magnesium</keyword>
<dbReference type="InterPro" id="IPR005738">
    <property type="entry name" value="TopoIII"/>
</dbReference>
<dbReference type="GO" id="GO:0006265">
    <property type="term" value="P:DNA topological change"/>
    <property type="evidence" value="ECO:0007669"/>
    <property type="project" value="InterPro"/>
</dbReference>
<evidence type="ECO:0000256" key="3">
    <source>
        <dbReference type="ARBA" id="ARBA00012891"/>
    </source>
</evidence>
<dbReference type="GO" id="GO:0006310">
    <property type="term" value="P:DNA recombination"/>
    <property type="evidence" value="ECO:0007669"/>
    <property type="project" value="TreeGrafter"/>
</dbReference>
<dbReference type="Gene3D" id="1.10.290.10">
    <property type="entry name" value="Topoisomerase I, domain 4"/>
    <property type="match status" value="1"/>
</dbReference>
<dbReference type="RefSeq" id="WP_073184666.1">
    <property type="nucleotide sequence ID" value="NZ_FQXI01000007.1"/>
</dbReference>
<evidence type="ECO:0000256" key="10">
    <source>
        <dbReference type="ARBA" id="ARBA00031985"/>
    </source>
</evidence>
<dbReference type="Pfam" id="PF01751">
    <property type="entry name" value="Toprim"/>
    <property type="match status" value="1"/>
</dbReference>
<accession>A0A1M5SGU9</accession>
<dbReference type="GO" id="GO:0003917">
    <property type="term" value="F:DNA topoisomerase type I (single strand cut, ATP-independent) activity"/>
    <property type="evidence" value="ECO:0007669"/>
    <property type="project" value="UniProtKB-EC"/>
</dbReference>
<dbReference type="Pfam" id="PF01131">
    <property type="entry name" value="Topoisom_bac"/>
    <property type="match status" value="1"/>
</dbReference>
<proteinExistence type="inferred from homology"/>
<evidence type="ECO:0000256" key="4">
    <source>
        <dbReference type="ARBA" id="ARBA00022723"/>
    </source>
</evidence>
<dbReference type="InterPro" id="IPR003602">
    <property type="entry name" value="Topo_IA_DNA-bd_dom"/>
</dbReference>
<comment type="catalytic activity">
    <reaction evidence="1">
        <text>ATP-independent breakage of single-stranded DNA, followed by passage and rejoining.</text>
        <dbReference type="EC" id="5.6.2.1"/>
    </reaction>
</comment>
<organism evidence="15 16">
    <name type="scientific">Anaerosphaera aminiphila DSM 21120</name>
    <dbReference type="NCBI Taxonomy" id="1120995"/>
    <lineage>
        <taxon>Bacteria</taxon>
        <taxon>Bacillati</taxon>
        <taxon>Bacillota</taxon>
        <taxon>Tissierellia</taxon>
        <taxon>Tissierellales</taxon>
        <taxon>Peptoniphilaceae</taxon>
        <taxon>Anaerosphaera</taxon>
    </lineage>
</organism>
<dbReference type="Gene3D" id="1.10.460.10">
    <property type="entry name" value="Topoisomerase I, domain 2"/>
    <property type="match status" value="1"/>
</dbReference>
<dbReference type="EC" id="5.6.2.1" evidence="3"/>
<dbReference type="InterPro" id="IPR000380">
    <property type="entry name" value="Topo_IA"/>
</dbReference>
<dbReference type="STRING" id="1120995.SAMN02745245_01191"/>
<dbReference type="Gene3D" id="3.40.50.140">
    <property type="match status" value="1"/>
</dbReference>
<dbReference type="InterPro" id="IPR006171">
    <property type="entry name" value="TOPRIM_dom"/>
</dbReference>
<evidence type="ECO:0000313" key="15">
    <source>
        <dbReference type="EMBL" id="SHH37709.1"/>
    </source>
</evidence>
<dbReference type="SUPFAM" id="SSF56712">
    <property type="entry name" value="Prokaryotic type I DNA topoisomerase"/>
    <property type="match status" value="1"/>
</dbReference>
<keyword evidence="16" id="KW-1185">Reference proteome</keyword>
<reference evidence="15 16" key="1">
    <citation type="submission" date="2016-11" db="EMBL/GenBank/DDBJ databases">
        <authorList>
            <person name="Jaros S."/>
            <person name="Januszkiewicz K."/>
            <person name="Wedrychowicz H."/>
        </authorList>
    </citation>
    <scope>NUCLEOTIDE SEQUENCE [LARGE SCALE GENOMIC DNA]</scope>
    <source>
        <strain evidence="15 16">DSM 21120</strain>
    </source>
</reference>
<evidence type="ECO:0000259" key="13">
    <source>
        <dbReference type="PROSITE" id="PS50880"/>
    </source>
</evidence>
<dbReference type="EMBL" id="FQXI01000007">
    <property type="protein sequence ID" value="SHH37709.1"/>
    <property type="molecule type" value="Genomic_DNA"/>
</dbReference>
<dbReference type="NCBIfam" id="TIGR01056">
    <property type="entry name" value="topB"/>
    <property type="match status" value="1"/>
</dbReference>
<feature type="domain" description="Topo IA-type catalytic" evidence="14">
    <location>
        <begin position="151"/>
        <end position="576"/>
    </location>
</feature>
<dbReference type="InterPro" id="IPR003601">
    <property type="entry name" value="Topo_IA_2"/>
</dbReference>
<dbReference type="GO" id="GO:0006281">
    <property type="term" value="P:DNA repair"/>
    <property type="evidence" value="ECO:0007669"/>
    <property type="project" value="TreeGrafter"/>
</dbReference>
<dbReference type="OrthoDB" id="9803554at2"/>
<evidence type="ECO:0000256" key="9">
    <source>
        <dbReference type="ARBA" id="ARBA00030003"/>
    </source>
</evidence>
<dbReference type="SMART" id="SM00493">
    <property type="entry name" value="TOPRIM"/>
    <property type="match status" value="1"/>
</dbReference>
<dbReference type="InterPro" id="IPR013824">
    <property type="entry name" value="Topo_IA_cen_sub1"/>
</dbReference>
<evidence type="ECO:0000256" key="7">
    <source>
        <dbReference type="ARBA" id="ARBA00023125"/>
    </source>
</evidence>
<keyword evidence="6" id="KW-0799">Topoisomerase</keyword>
<keyword evidence="4" id="KW-0479">Metal-binding</keyword>
<dbReference type="PROSITE" id="PS52039">
    <property type="entry name" value="TOPO_IA_2"/>
    <property type="match status" value="1"/>
</dbReference>
<dbReference type="InterPro" id="IPR013497">
    <property type="entry name" value="Topo_IA_cen"/>
</dbReference>
<dbReference type="AlphaFoldDB" id="A0A1M5SGU9"/>
<evidence type="ECO:0000313" key="16">
    <source>
        <dbReference type="Proteomes" id="UP000184032"/>
    </source>
</evidence>
<evidence type="ECO:0000256" key="1">
    <source>
        <dbReference type="ARBA" id="ARBA00000213"/>
    </source>
</evidence>
<evidence type="ECO:0000256" key="8">
    <source>
        <dbReference type="ARBA" id="ARBA00023235"/>
    </source>
</evidence>
<comment type="similarity">
    <text evidence="2">Belongs to the type IA topoisomerase family.</text>
</comment>
<dbReference type="PROSITE" id="PS00396">
    <property type="entry name" value="TOPO_IA_1"/>
    <property type="match status" value="1"/>
</dbReference>
<dbReference type="GO" id="GO:0003677">
    <property type="term" value="F:DNA binding"/>
    <property type="evidence" value="ECO:0007669"/>
    <property type="project" value="UniProtKB-KW"/>
</dbReference>
<keyword evidence="7" id="KW-0238">DNA-binding</keyword>
<dbReference type="SMART" id="SM00436">
    <property type="entry name" value="TOP1Bc"/>
    <property type="match status" value="1"/>
</dbReference>
<feature type="domain" description="Toprim" evidence="13">
    <location>
        <begin position="1"/>
        <end position="134"/>
    </location>
</feature>